<dbReference type="FunFam" id="3.40.800.20:FF:000007">
    <property type="entry name" value="Histone deacetylase"/>
    <property type="match status" value="1"/>
</dbReference>
<dbReference type="InterPro" id="IPR003084">
    <property type="entry name" value="HDAC_I/II"/>
</dbReference>
<dbReference type="EC" id="3.5.1.98" evidence="2"/>
<evidence type="ECO:0000256" key="9">
    <source>
        <dbReference type="SAM" id="MobiDB-lite"/>
    </source>
</evidence>
<dbReference type="InterPro" id="IPR023696">
    <property type="entry name" value="Ureohydrolase_dom_sf"/>
</dbReference>
<gene>
    <name evidence="11" type="ORF">BXZ70DRAFT_179514</name>
</gene>
<dbReference type="AlphaFoldDB" id="A0A8K0XPS2"/>
<keyword evidence="7" id="KW-0539">Nucleus</keyword>
<keyword evidence="5" id="KW-0805">Transcription regulation</keyword>
<dbReference type="OrthoDB" id="1918432at2759"/>
<evidence type="ECO:0000259" key="10">
    <source>
        <dbReference type="Pfam" id="PF00850"/>
    </source>
</evidence>
<evidence type="ECO:0000256" key="1">
    <source>
        <dbReference type="ARBA" id="ARBA00004123"/>
    </source>
</evidence>
<feature type="compositionally biased region" description="Basic residues" evidence="9">
    <location>
        <begin position="489"/>
        <end position="503"/>
    </location>
</feature>
<dbReference type="PANTHER" id="PTHR10625:SF36">
    <property type="entry name" value="HISTONE DEACETYLASE 3"/>
    <property type="match status" value="1"/>
</dbReference>
<keyword evidence="3" id="KW-0378">Hydrolase</keyword>
<evidence type="ECO:0000313" key="11">
    <source>
        <dbReference type="EMBL" id="KAH8100272.1"/>
    </source>
</evidence>
<reference evidence="11" key="1">
    <citation type="journal article" date="2021" name="New Phytol.">
        <title>Evolutionary innovations through gain and loss of genes in the ectomycorrhizal Boletales.</title>
        <authorList>
            <person name="Wu G."/>
            <person name="Miyauchi S."/>
            <person name="Morin E."/>
            <person name="Kuo A."/>
            <person name="Drula E."/>
            <person name="Varga T."/>
            <person name="Kohler A."/>
            <person name="Feng B."/>
            <person name="Cao Y."/>
            <person name="Lipzen A."/>
            <person name="Daum C."/>
            <person name="Hundley H."/>
            <person name="Pangilinan J."/>
            <person name="Johnson J."/>
            <person name="Barry K."/>
            <person name="LaButti K."/>
            <person name="Ng V."/>
            <person name="Ahrendt S."/>
            <person name="Min B."/>
            <person name="Choi I.G."/>
            <person name="Park H."/>
            <person name="Plett J.M."/>
            <person name="Magnuson J."/>
            <person name="Spatafora J.W."/>
            <person name="Nagy L.G."/>
            <person name="Henrissat B."/>
            <person name="Grigoriev I.V."/>
            <person name="Yang Z.L."/>
            <person name="Xu J."/>
            <person name="Martin F.M."/>
        </authorList>
    </citation>
    <scope>NUCLEOTIDE SEQUENCE</scope>
    <source>
        <strain evidence="11">KKN 215</strain>
    </source>
</reference>
<feature type="compositionally biased region" description="Basic and acidic residues" evidence="9">
    <location>
        <begin position="428"/>
        <end position="459"/>
    </location>
</feature>
<evidence type="ECO:0000256" key="4">
    <source>
        <dbReference type="ARBA" id="ARBA00022853"/>
    </source>
</evidence>
<feature type="compositionally biased region" description="Basic residues" evidence="9">
    <location>
        <begin position="530"/>
        <end position="546"/>
    </location>
</feature>
<dbReference type="SUPFAM" id="SSF52768">
    <property type="entry name" value="Arginase/deacetylase"/>
    <property type="match status" value="1"/>
</dbReference>
<dbReference type="PRINTS" id="PR01271">
    <property type="entry name" value="HISDACETLASE"/>
</dbReference>
<dbReference type="GO" id="GO:0034967">
    <property type="term" value="C:Set3 complex"/>
    <property type="evidence" value="ECO:0007669"/>
    <property type="project" value="UniProtKB-ARBA"/>
</dbReference>
<evidence type="ECO:0000313" key="12">
    <source>
        <dbReference type="Proteomes" id="UP000813824"/>
    </source>
</evidence>
<dbReference type="Proteomes" id="UP000813824">
    <property type="component" value="Unassembled WGS sequence"/>
</dbReference>
<dbReference type="InterPro" id="IPR037138">
    <property type="entry name" value="His_deacetylse_dom_sf"/>
</dbReference>
<dbReference type="Pfam" id="PF00850">
    <property type="entry name" value="Hist_deacetyl"/>
    <property type="match status" value="1"/>
</dbReference>
<dbReference type="EMBL" id="JAEVFJ010000016">
    <property type="protein sequence ID" value="KAH8100272.1"/>
    <property type="molecule type" value="Genomic_DNA"/>
</dbReference>
<keyword evidence="4" id="KW-0156">Chromatin regulator</keyword>
<dbReference type="InterPro" id="IPR023801">
    <property type="entry name" value="His_deacetylse_dom"/>
</dbReference>
<feature type="compositionally biased region" description="Low complexity" evidence="9">
    <location>
        <begin position="476"/>
        <end position="488"/>
    </location>
</feature>
<keyword evidence="12" id="KW-1185">Reference proteome</keyword>
<evidence type="ECO:0000256" key="5">
    <source>
        <dbReference type="ARBA" id="ARBA00023015"/>
    </source>
</evidence>
<feature type="compositionally biased region" description="Acidic residues" evidence="9">
    <location>
        <begin position="561"/>
        <end position="573"/>
    </location>
</feature>
<comment type="similarity">
    <text evidence="8">Belongs to the histone deacetylase family. HD Type 1 subfamily.</text>
</comment>
<accession>A0A8K0XPS2</accession>
<sequence length="596" mass="65707">MSGRAFQHFTFSSSQYFDDRGPHGCAQPITERINPHSRPIVSYYSPKGVGEQHYGEHHPMKPHRLTLTNALVFGYGLDKQIHYIYNPRPATQEELEAYHDHDYIEFLSRVTPHNQGEMKNLIDTFNCVEDCPIFADMYDFCRMYSGGSLAAARKLCAGTTDIAINWSGGLHHAKKAEASGFCYINDIVLAILEMLRCYPRVLYIDIDIHHGDGVEHAFYHSNRVMTVSFHKYTGDFFPGTGKLDDNGTGLGKHFCLNVPLQDGIDDDMYLTLFKTVIDDAVTAFRPSAIVLQCGADSLGCDRLGAFNLSIAAHGECVNFTRKYGVPLLVLGGGGYTIKNVSRCWTYETAVLVGAAVPDELPATIYDPFFRDSQWKLHPPITGKVDNLNTAASLQRISISIRNKLRYLQGAPSVQMQEIPPDLAGWLESEERSREQKDEDRGTSRAGERREDRSIARNEFYDGEGDVDQDDVGHAPSSSSGRARGATSGRRARGGRRGRGRGRGRGASSSLSKEVVDDDSDDSASVTPTRARGRGRGRGGGRGRGRGAKALDKEREKGTPMPEDEESISVDMEDGPSTSQADANDNGSKQDDEMDAS</sequence>
<feature type="domain" description="Histone deacetylase" evidence="10">
    <location>
        <begin position="58"/>
        <end position="350"/>
    </location>
</feature>
<dbReference type="InterPro" id="IPR000286">
    <property type="entry name" value="HDACs"/>
</dbReference>
<dbReference type="GO" id="GO:0040029">
    <property type="term" value="P:epigenetic regulation of gene expression"/>
    <property type="evidence" value="ECO:0007669"/>
    <property type="project" value="TreeGrafter"/>
</dbReference>
<feature type="compositionally biased region" description="Basic and acidic residues" evidence="9">
    <location>
        <begin position="548"/>
        <end position="557"/>
    </location>
</feature>
<protein>
    <recommendedName>
        <fullName evidence="2">histone deacetylase</fullName>
        <ecNumber evidence="2">3.5.1.98</ecNumber>
    </recommendedName>
</protein>
<dbReference type="PANTHER" id="PTHR10625">
    <property type="entry name" value="HISTONE DEACETYLASE HDAC1-RELATED"/>
    <property type="match status" value="1"/>
</dbReference>
<keyword evidence="6" id="KW-0804">Transcription</keyword>
<comment type="subcellular location">
    <subcellularLocation>
        <location evidence="1">Nucleus</location>
    </subcellularLocation>
</comment>
<proteinExistence type="inferred from homology"/>
<comment type="caution">
    <text evidence="11">The sequence shown here is derived from an EMBL/GenBank/DDBJ whole genome shotgun (WGS) entry which is preliminary data.</text>
</comment>
<evidence type="ECO:0000256" key="8">
    <source>
        <dbReference type="ARBA" id="ARBA00061569"/>
    </source>
</evidence>
<feature type="compositionally biased region" description="Polar residues" evidence="9">
    <location>
        <begin position="575"/>
        <end position="586"/>
    </location>
</feature>
<name>A0A8K0XPS2_9AGAR</name>
<evidence type="ECO:0000256" key="2">
    <source>
        <dbReference type="ARBA" id="ARBA00012111"/>
    </source>
</evidence>
<evidence type="ECO:0000256" key="3">
    <source>
        <dbReference type="ARBA" id="ARBA00022801"/>
    </source>
</evidence>
<feature type="compositionally biased region" description="Acidic residues" evidence="9">
    <location>
        <begin position="460"/>
        <end position="469"/>
    </location>
</feature>
<feature type="region of interest" description="Disordered" evidence="9">
    <location>
        <begin position="427"/>
        <end position="596"/>
    </location>
</feature>
<dbReference type="GO" id="GO:0070210">
    <property type="term" value="C:Rpd3L-Expanded complex"/>
    <property type="evidence" value="ECO:0007669"/>
    <property type="project" value="TreeGrafter"/>
</dbReference>
<evidence type="ECO:0000256" key="7">
    <source>
        <dbReference type="ARBA" id="ARBA00023242"/>
    </source>
</evidence>
<organism evidence="11 12">
    <name type="scientific">Cristinia sonorae</name>
    <dbReference type="NCBI Taxonomy" id="1940300"/>
    <lineage>
        <taxon>Eukaryota</taxon>
        <taxon>Fungi</taxon>
        <taxon>Dikarya</taxon>
        <taxon>Basidiomycota</taxon>
        <taxon>Agaricomycotina</taxon>
        <taxon>Agaricomycetes</taxon>
        <taxon>Agaricomycetidae</taxon>
        <taxon>Agaricales</taxon>
        <taxon>Pleurotineae</taxon>
        <taxon>Stephanosporaceae</taxon>
        <taxon>Cristinia</taxon>
    </lineage>
</organism>
<evidence type="ECO:0000256" key="6">
    <source>
        <dbReference type="ARBA" id="ARBA00023163"/>
    </source>
</evidence>
<dbReference type="PRINTS" id="PR01270">
    <property type="entry name" value="HDASUPER"/>
</dbReference>
<dbReference type="Gene3D" id="3.40.800.20">
    <property type="entry name" value="Histone deacetylase domain"/>
    <property type="match status" value="1"/>
</dbReference>
<dbReference type="GO" id="GO:0141221">
    <property type="term" value="F:histone deacetylase activity, hydrolytic mechanism"/>
    <property type="evidence" value="ECO:0007669"/>
    <property type="project" value="UniProtKB-EC"/>
</dbReference>